<dbReference type="EMBL" id="CP012673">
    <property type="protein sequence ID" value="AUX46594.1"/>
    <property type="molecule type" value="Genomic_DNA"/>
</dbReference>
<evidence type="ECO:0000313" key="2">
    <source>
        <dbReference type="EMBL" id="AUX46594.1"/>
    </source>
</evidence>
<dbReference type="PANTHER" id="PTHR41386:SF1">
    <property type="entry name" value="MEMBRANE PROTEIN"/>
    <property type="match status" value="1"/>
</dbReference>
<accession>A0A2L0F4U3</accession>
<dbReference type="InterPro" id="IPR010406">
    <property type="entry name" value="DUF1003"/>
</dbReference>
<dbReference type="PANTHER" id="PTHR41386">
    <property type="entry name" value="INTEGRAL MEMBRANE PROTEIN-RELATED"/>
    <property type="match status" value="1"/>
</dbReference>
<reference evidence="2 3" key="1">
    <citation type="submission" date="2015-09" db="EMBL/GenBank/DDBJ databases">
        <title>Sorangium comparison.</title>
        <authorList>
            <person name="Zaburannyi N."/>
            <person name="Bunk B."/>
            <person name="Overmann J."/>
            <person name="Mueller R."/>
        </authorList>
    </citation>
    <scope>NUCLEOTIDE SEQUENCE [LARGE SCALE GENOMIC DNA]</scope>
    <source>
        <strain evidence="2 3">So ce26</strain>
    </source>
</reference>
<keyword evidence="1" id="KW-0812">Transmembrane</keyword>
<dbReference type="AlphaFoldDB" id="A0A2L0F4U3"/>
<protein>
    <recommendedName>
        <fullName evidence="4">DUF1003 domain-containing protein</fullName>
    </recommendedName>
</protein>
<sequence>MRDAETARDRPGEDRSEAEGVVRRNIQALLQVRTELERKKGFQERLADTITAFTGSMTFVFLHAAVFGGWILVNTGIVPFIKPFDPFPFVMLAMIASVEAIFLSTFVLISQNRMQALADKRADLDLQVNLLAEHEITRLIELVDGISRHLGVDRPNDPHLEELKKDVHPEVVLEEIERAEQDAADESIRTSP</sequence>
<dbReference type="Pfam" id="PF06210">
    <property type="entry name" value="DUF1003"/>
    <property type="match status" value="1"/>
</dbReference>
<proteinExistence type="predicted"/>
<keyword evidence="1" id="KW-1133">Transmembrane helix</keyword>
<feature type="transmembrane region" description="Helical" evidence="1">
    <location>
        <begin position="59"/>
        <end position="81"/>
    </location>
</feature>
<dbReference type="RefSeq" id="WP_104984747.1">
    <property type="nucleotide sequence ID" value="NZ_CP012673.1"/>
</dbReference>
<name>A0A2L0F4U3_SORCE</name>
<dbReference type="OrthoDB" id="9795736at2"/>
<keyword evidence="1" id="KW-0472">Membrane</keyword>
<organism evidence="2 3">
    <name type="scientific">Sorangium cellulosum</name>
    <name type="common">Polyangium cellulosum</name>
    <dbReference type="NCBI Taxonomy" id="56"/>
    <lineage>
        <taxon>Bacteria</taxon>
        <taxon>Pseudomonadati</taxon>
        <taxon>Myxococcota</taxon>
        <taxon>Polyangia</taxon>
        <taxon>Polyangiales</taxon>
        <taxon>Polyangiaceae</taxon>
        <taxon>Sorangium</taxon>
    </lineage>
</organism>
<evidence type="ECO:0000313" key="3">
    <source>
        <dbReference type="Proteomes" id="UP000238348"/>
    </source>
</evidence>
<gene>
    <name evidence="2" type="ORF">SOCE26_081000</name>
</gene>
<feature type="transmembrane region" description="Helical" evidence="1">
    <location>
        <begin position="87"/>
        <end position="109"/>
    </location>
</feature>
<evidence type="ECO:0000256" key="1">
    <source>
        <dbReference type="SAM" id="Phobius"/>
    </source>
</evidence>
<dbReference type="Proteomes" id="UP000238348">
    <property type="component" value="Chromosome"/>
</dbReference>
<evidence type="ECO:0008006" key="4">
    <source>
        <dbReference type="Google" id="ProtNLM"/>
    </source>
</evidence>